<proteinExistence type="predicted"/>
<protein>
    <submittedName>
        <fullName evidence="2">NERD domain-containing protein</fullName>
    </submittedName>
</protein>
<dbReference type="InterPro" id="IPR011528">
    <property type="entry name" value="NERD"/>
</dbReference>
<organism evidence="2 3">
    <name type="scientific">Aquibacillus halophilus</name>
    <dbReference type="NCBI Taxonomy" id="930132"/>
    <lineage>
        <taxon>Bacteria</taxon>
        <taxon>Bacillati</taxon>
        <taxon>Bacillota</taxon>
        <taxon>Bacilli</taxon>
        <taxon>Bacillales</taxon>
        <taxon>Bacillaceae</taxon>
        <taxon>Aquibacillus</taxon>
    </lineage>
</organism>
<dbReference type="RefSeq" id="WP_153734938.1">
    <property type="nucleotide sequence ID" value="NZ_WJNG01000001.1"/>
</dbReference>
<dbReference type="OrthoDB" id="569879at2"/>
<feature type="domain" description="NERD" evidence="1">
    <location>
        <begin position="42"/>
        <end position="158"/>
    </location>
</feature>
<gene>
    <name evidence="2" type="ORF">GH741_01155</name>
</gene>
<dbReference type="Pfam" id="PF08378">
    <property type="entry name" value="NERD"/>
    <property type="match status" value="1"/>
</dbReference>
<evidence type="ECO:0000313" key="3">
    <source>
        <dbReference type="Proteomes" id="UP000799092"/>
    </source>
</evidence>
<evidence type="ECO:0000313" key="2">
    <source>
        <dbReference type="EMBL" id="MRH41278.1"/>
    </source>
</evidence>
<comment type="caution">
    <text evidence="2">The sequence shown here is derived from an EMBL/GenBank/DDBJ whole genome shotgun (WGS) entry which is preliminary data.</text>
</comment>
<dbReference type="AlphaFoldDB" id="A0A6A8D6R7"/>
<evidence type="ECO:0000259" key="1">
    <source>
        <dbReference type="PROSITE" id="PS50965"/>
    </source>
</evidence>
<dbReference type="Proteomes" id="UP000799092">
    <property type="component" value="Unassembled WGS sequence"/>
</dbReference>
<accession>A0A6A8D6R7</accession>
<keyword evidence="3" id="KW-1185">Reference proteome</keyword>
<reference evidence="2" key="1">
    <citation type="submission" date="2019-11" db="EMBL/GenBank/DDBJ databases">
        <authorList>
            <person name="Li J."/>
        </authorList>
    </citation>
    <scope>NUCLEOTIDE SEQUENCE</scope>
    <source>
        <strain evidence="2">B6B</strain>
    </source>
</reference>
<dbReference type="PROSITE" id="PS50965">
    <property type="entry name" value="NERD"/>
    <property type="match status" value="1"/>
</dbReference>
<dbReference type="EMBL" id="WJNG01000001">
    <property type="protein sequence ID" value="MRH41278.1"/>
    <property type="molecule type" value="Genomic_DNA"/>
</dbReference>
<name>A0A6A8D6R7_9BACI</name>
<sequence length="321" mass="37593">MIIKNRKVPMIIELEQAVLRRLLPPDHPKRTLIKNDLAKWESGFMGEESLNYYVDRLPQKHLHIFNDLRLKNGMYHFQNDCLLLTPHFTLIIEVKNYSGTLYFDTISKQFIRTIGGREDSFDDPIIQVEEQQEQLLDWLMTRNITSLPVDFIIGIINPKTIVEAHPDSQHIFQFILHLPHIKNEFLEVKSNYNEECLTLRELSEISGQLVRSHSPKVPDIHTPFGLKRSDFQRGVQCPNCLFLGMNRENRKWHCPRCYTVSKTAHLQAIDDYLLLINPSITNQQCKELLLLKDRHISYKLLSRSGLPFSGTNRGRVYYRAD</sequence>